<feature type="compositionally biased region" description="Low complexity" evidence="1">
    <location>
        <begin position="2623"/>
        <end position="2643"/>
    </location>
</feature>
<feature type="compositionally biased region" description="Polar residues" evidence="1">
    <location>
        <begin position="3976"/>
        <end position="3990"/>
    </location>
</feature>
<feature type="region of interest" description="Disordered" evidence="1">
    <location>
        <begin position="3920"/>
        <end position="3995"/>
    </location>
</feature>
<dbReference type="GO" id="GO:0005777">
    <property type="term" value="C:peroxisome"/>
    <property type="evidence" value="ECO:0007669"/>
    <property type="project" value="InterPro"/>
</dbReference>
<feature type="compositionally biased region" description="Polar residues" evidence="1">
    <location>
        <begin position="2514"/>
        <end position="2525"/>
    </location>
</feature>
<gene>
    <name evidence="2" type="ORF">H4R26_000003</name>
</gene>
<feature type="region of interest" description="Disordered" evidence="1">
    <location>
        <begin position="4137"/>
        <end position="4212"/>
    </location>
</feature>
<evidence type="ECO:0000313" key="3">
    <source>
        <dbReference type="Proteomes" id="UP001150907"/>
    </source>
</evidence>
<feature type="region of interest" description="Disordered" evidence="1">
    <location>
        <begin position="2954"/>
        <end position="2984"/>
    </location>
</feature>
<proteinExistence type="predicted"/>
<feature type="compositionally biased region" description="Basic residues" evidence="1">
    <location>
        <begin position="4268"/>
        <end position="4278"/>
    </location>
</feature>
<feature type="compositionally biased region" description="Low complexity" evidence="1">
    <location>
        <begin position="1875"/>
        <end position="1886"/>
    </location>
</feature>
<name>A0A9W8BHN0_9FUNG</name>
<feature type="region of interest" description="Disordered" evidence="1">
    <location>
        <begin position="4263"/>
        <end position="4285"/>
    </location>
</feature>
<reference evidence="2" key="1">
    <citation type="submission" date="2022-07" db="EMBL/GenBank/DDBJ databases">
        <title>Phylogenomic reconstructions and comparative analyses of Kickxellomycotina fungi.</title>
        <authorList>
            <person name="Reynolds N.K."/>
            <person name="Stajich J.E."/>
            <person name="Barry K."/>
            <person name="Grigoriev I.V."/>
            <person name="Crous P."/>
            <person name="Smith M.E."/>
        </authorList>
    </citation>
    <scope>NUCLEOTIDE SEQUENCE</scope>
    <source>
        <strain evidence="2">IMI 214461</strain>
    </source>
</reference>
<feature type="compositionally biased region" description="Basic residues" evidence="1">
    <location>
        <begin position="4159"/>
        <end position="4174"/>
    </location>
</feature>
<dbReference type="Proteomes" id="UP001150907">
    <property type="component" value="Unassembled WGS sequence"/>
</dbReference>
<feature type="region of interest" description="Disordered" evidence="1">
    <location>
        <begin position="3030"/>
        <end position="3051"/>
    </location>
</feature>
<feature type="region of interest" description="Disordered" evidence="1">
    <location>
        <begin position="4011"/>
        <end position="4084"/>
    </location>
</feature>
<evidence type="ECO:0000256" key="1">
    <source>
        <dbReference type="SAM" id="MobiDB-lite"/>
    </source>
</evidence>
<feature type="compositionally biased region" description="Low complexity" evidence="1">
    <location>
        <begin position="1139"/>
        <end position="1151"/>
    </location>
</feature>
<feature type="region of interest" description="Disordered" evidence="1">
    <location>
        <begin position="242"/>
        <end position="266"/>
    </location>
</feature>
<feature type="compositionally biased region" description="Basic and acidic residues" evidence="1">
    <location>
        <begin position="244"/>
        <end position="260"/>
    </location>
</feature>
<dbReference type="PANTHER" id="PTHR14918">
    <property type="entry name" value="KICSTOR COMPLEX PROTEIN SZT2"/>
    <property type="match status" value="1"/>
</dbReference>
<feature type="region of interest" description="Disordered" evidence="1">
    <location>
        <begin position="1133"/>
        <end position="1171"/>
    </location>
</feature>
<evidence type="ECO:0000313" key="2">
    <source>
        <dbReference type="EMBL" id="KAJ2008684.1"/>
    </source>
</evidence>
<feature type="compositionally biased region" description="Polar residues" evidence="1">
    <location>
        <begin position="2106"/>
        <end position="2115"/>
    </location>
</feature>
<feature type="region of interest" description="Disordered" evidence="1">
    <location>
        <begin position="2498"/>
        <end position="2574"/>
    </location>
</feature>
<feature type="region of interest" description="Disordered" evidence="1">
    <location>
        <begin position="1681"/>
        <end position="1715"/>
    </location>
</feature>
<feature type="region of interest" description="Disordered" evidence="1">
    <location>
        <begin position="4752"/>
        <end position="4800"/>
    </location>
</feature>
<accession>A0A9W8BHN0</accession>
<organism evidence="2 3">
    <name type="scientific">Coemansia thaxteri</name>
    <dbReference type="NCBI Taxonomy" id="2663907"/>
    <lineage>
        <taxon>Eukaryota</taxon>
        <taxon>Fungi</taxon>
        <taxon>Fungi incertae sedis</taxon>
        <taxon>Zoopagomycota</taxon>
        <taxon>Kickxellomycotina</taxon>
        <taxon>Kickxellomycetes</taxon>
        <taxon>Kickxellales</taxon>
        <taxon>Kickxellaceae</taxon>
        <taxon>Coemansia</taxon>
    </lineage>
</organism>
<feature type="compositionally biased region" description="Low complexity" evidence="1">
    <location>
        <begin position="3030"/>
        <end position="3045"/>
    </location>
</feature>
<feature type="region of interest" description="Disordered" evidence="1">
    <location>
        <begin position="3414"/>
        <end position="3438"/>
    </location>
</feature>
<feature type="region of interest" description="Disordered" evidence="1">
    <location>
        <begin position="2144"/>
        <end position="2171"/>
    </location>
</feature>
<feature type="region of interest" description="Disordered" evidence="1">
    <location>
        <begin position="355"/>
        <end position="393"/>
    </location>
</feature>
<feature type="region of interest" description="Disordered" evidence="1">
    <location>
        <begin position="3729"/>
        <end position="3750"/>
    </location>
</feature>
<dbReference type="OrthoDB" id="43547at2759"/>
<feature type="region of interest" description="Disordered" evidence="1">
    <location>
        <begin position="28"/>
        <end position="93"/>
    </location>
</feature>
<feature type="region of interest" description="Disordered" evidence="1">
    <location>
        <begin position="2618"/>
        <end position="2647"/>
    </location>
</feature>
<feature type="compositionally biased region" description="Basic and acidic residues" evidence="1">
    <location>
        <begin position="359"/>
        <end position="372"/>
    </location>
</feature>
<feature type="compositionally biased region" description="Polar residues" evidence="1">
    <location>
        <begin position="78"/>
        <end position="89"/>
    </location>
</feature>
<feature type="region of interest" description="Disordered" evidence="1">
    <location>
        <begin position="2106"/>
        <end position="2132"/>
    </location>
</feature>
<dbReference type="InterPro" id="IPR033228">
    <property type="entry name" value="SZT2"/>
</dbReference>
<keyword evidence="3" id="KW-1185">Reference proteome</keyword>
<feature type="compositionally biased region" description="Polar residues" evidence="1">
    <location>
        <begin position="2973"/>
        <end position="2982"/>
    </location>
</feature>
<dbReference type="EMBL" id="JANBQF010000001">
    <property type="protein sequence ID" value="KAJ2008684.1"/>
    <property type="molecule type" value="Genomic_DNA"/>
</dbReference>
<dbReference type="PANTHER" id="PTHR14918:SF3">
    <property type="entry name" value="KICSTOR COMPLEX PROTEIN SZT2"/>
    <property type="match status" value="1"/>
</dbReference>
<comment type="caution">
    <text evidence="2">The sequence shown here is derived from an EMBL/GenBank/DDBJ whole genome shotgun (WGS) entry which is preliminary data.</text>
</comment>
<feature type="compositionally biased region" description="Basic residues" evidence="1">
    <location>
        <begin position="4195"/>
        <end position="4206"/>
    </location>
</feature>
<protein>
    <submittedName>
        <fullName evidence="2">Uncharacterized protein</fullName>
    </submittedName>
</protein>
<feature type="compositionally biased region" description="Low complexity" evidence="1">
    <location>
        <begin position="3923"/>
        <end position="3934"/>
    </location>
</feature>
<sequence>MVTSEGMPDFIKSIRNFMFNYECEIQDSLGSFPPPPPPIPLDRMPEAEKSQPKQGTKPVPPHASKGRSHDNAQRHRQPTTLESATNSGRPPQAGDAFTFSYDVDAPLLHTLQIVDYFLKIMPEVCSPAFVYLTDGVMRSNFSMSKAQSAISSLNRRNTQCTLIQVGSCDGFTPETTLGFVADNELLLYLAASLNGHFIYASDCPDTVVPRRANFYHQAMLIRETRLARTMVRNRFDHFLFGSRRPGDMPRERLSSKKDGGPQEALASDSGFPWCADCRPPPVDTVTARYSDYNIPVSMNVLIEARMNEGFVVRNIQIAKLERDCVAERVNVKMELVWHPNITVVYRITNTHSVGQLKPKPSELAHKRSDHSALRNSSNGNSDNDDDSVVVVGDRGQRSPNMVDIVIRSYKMFTMAFLNHGQNGGRKDEIFAKAAMLHTFLKSIIDKDERLRQMYSPPPNAAAVQLRVQPLVFVTPTAASASTPPWVTDEAFPLASRVCTDEVDPSVFLAYTDWTAHHYHLFGLMRQINKNGGTFGPLASFNHVASMFIDSGLILNFVDGMSFAETARAGRNIMSDFRAHVCQSGTWALLKDEKYSVVFLRDSFRLSQHVPVFIITRWEMATNWILRVAFNLYNGSVDARKIVMDCLPTFSDSFRPNYRDPNRDSVARATRPLHLLPVDLDFSHSVSSNMLSMRDIGDLHTYVVEWRWSYLAREGKRQDLSGEGYDSDIVRQALHRLALTLGINRLRQDFTLVNAKGESTGLMTGPDASKYDSCLTFYHEREGYEGEELLLACQYQIVVDMSQSSVTARTWVEPWSARVIRMLFEDDFRVLTPLVTFQQILQPERCFQLKVPNIAEFHSTRMNLFSIMAVVQSSRIAVRMLQLPDITPAHAVWNQPGGADSINVDDPTYQITPERNPDEDLEVLVLDEAENVIDRIPGAEYYKTHDREETRQMVFAKKLRIRHIGTKRGDRHAILLERFMLTLFEKNHEGKFDPHIEKYRINEYNPFTLAMINPGHSRKLFFSKLAAKWMSTGEFTMVAHRCFLEFALFKRCDAISVNAERFNKLRFADNIVSELTEQSPGVRLATGVPNALDDHLYLDKWYVIRLQNNSSFLMVILPNVPLAAPNRHFLEAAKSEKSDQAQGQMGQRSSASAGGGSSKHRRQGSEPASAPVFTPALERSIKGYLPSGVDMACPTSINAYTLVMECSMDSDEMHRHVPSVDGRSQTTTKSKLNLRPLDVPCRDTKVLGEAFQGFVGQSDVPIPFTKYALDEIKELERMYSETYLQTIYLALLLNRGVAPADLVACLQSTLWKKRSIDVDITAFLHSQDVARINRDTQWQAQDQNGLQDKFSELLADSFNPLAFDVNPSQGRYYYCKAAPDKRSELEVCLQLAQNPLFISFRCSIEVYTGDNGHMKRLYMPVDKLPTSLEKLCEQAAIPWRPPTDHFVPLANVRVILHINCLYLPDGSIISQSGAPSEADTSDSEQSTVLQIKPDKQELESLATRPFQKTMSLASLITNEFDPLALCDKEAILRSPDSLPSAVIAKQHTDAQMATLEGLPHDQLELVCHCHRMFVRFIAQETLHALRDIKPVTLPLLSQVWHTIATTVDDDAPLDRYAFSQIKVDLGFLISTADEAKRRHAISLVVSELLKLGGSSADNPLGKLYELGGMVYMRDVRSRSERSDSRARWRARALSNTQSKAETGGGSARDGRTGMGAQVKKSSMADLADATPSWFLIKPTASLDGVRVLTHNYSTVSDEAANNVLAATRQLLMVALKAANTRLLLEEMADTHRFPDLLVPPDDNSFGLVHNGSAARLGLHADAQAARDELLSITHSHGGHKLSASPSLLSLNAADKAHHQAASRDAPTPVVPESPTAASAGLESGEGAEAPLATSQLQQDGELGPAGSSRNIASLLRSFMPSNREFHSCEVQFAHKFPLHPRISPRKTRQAVLASGMMNNLLVNQPNMFFVRDGDSIFYATLSDDRLPYVNQFGPTGPAGPRQLDSLASTPTPAADVTSPLYCEDAMLPGAHTIATTSPDPTIYSSFVDASRVSLTSALSLSAVAAVRADAASRHAALVVTANTNAQLQTAAQLGFSSRRRSPLVPALSTSNLSIAPTTGAGADSQTEAPMASPRMLRSESFFRGTSRYSTAEPSSPHHLPSTPESPLGRNLVSPLASHEGLRLTTSASMRTFDADGRPNSPHRQTHTPALFAHVSGPKSPFVGRDSVGRDVHVAIDAGTAARTATPTAEGPSLHQFRTQHAASTSHVPALDHLDLGDAVSVINSDKWNIPCIVLRVFGLNKPRKDMTQRLVRHISEIITVHATMPEMSDMLFRRVALNDHDMNFLFPRCNPEPTIVYLPLPQFVHDLDRLMVHFSQAFGEIIVPFSTSDLLAKAMRRSFGHLQTEHDAAADEDDSSVTIGSRVPSALRADLGRILEGWGHDRETPRRVPVDRLTFLYNFYTKADGPPREMTEIGTGIAVIAALPLNNNRTVSSGIWESLSAPRSTTGPAWFKPPLSSSRHASNAHTTLEDSETAAASDVARRPIGLNSRSRAGSYTGGGAGETDRESAVAANDASQSVANGARHLAPVLDQIVESLSPSLLLPHLQTTLVSAATSEADVDVPLSSNCSSPASTESSSEDSGSSSNAQPIPVSEIANLFNEYQRQFKAARGHMKLTAEEFDDLEGTMDKQVAEFKGQPVIAISMWSHANVRLDRLSAYVSGVYWNALGDYVSEQVLYPILATGWGNHPSPMIRLPDPAVSVDSCYGYYGNSSTRVRSAEVTVKLHSGVSGGNAASQSHLALLRAREIHLPKVPSTFTENTKKQVHAMEIARQMAQYWGSQDEVKSMRHHRQKLPRVTGISHWFSEELRGVLETICPAMHPELFRLLENPLVLDGTSHSVGQSPKPLFPAHSLRKAGPRDYTSVVYDVSALPKALKGTRQSFCIMCTLPLDGPSVPAGPTAHPSGALLARGDKSHATQGLSSAPGTMQRRRLDMLKRSTGDQALPRASARSSANSSAAHIQGQVYGLGLQGWSQSELQQQSPQPQQHPGYGAQRRAYHRVGDTAQLGRRPYHMYDIAGRSSASAAPKKMPPPSDYKPIADPETPVLNVDEITHYASHSKATRAASTAWLVVWLVGGELEMVGYNVSERLWSCVCDQIKQRLERESRRKQLLGMFASHMGGIFPGYDRQARHQGITSTWLDRNVTRDLINKYALLQQLTVDDQIHYFNIERIISPDYARLLGLHEGSKDLEDIIANPPVAGMTMNDMKTEVVLRQLQPEHLRWTRKLTFVDYTQPYVDTNHPDTLFRIGSRFMRAYQGRIAQVLRYDEIMKIAERWRQLVAVNGLNEAIGRPARIAMFGAHASDTQTSSLGEHRIVSRNTSTLSASVSAAAAFASGLASTSVAPISIDESRIQAPARGDHSALVCGSHTRRPNAPTDASKSVADAATATAAATAADASEDDGANEISLDDIKKLVENARLLHFVCAPLPLASSIRPVAADLRGFSRLFRVVSAMLQNLADSYIDYLCSTGYVVARRYEKVQPWREALASLGYSPGKVAQLTLAFVGQPRRRYSAAGQLQPSNAEAALPGIQTPCAYLIANTDRTNLLTDIEVSPQMLSIHMHALSRFSHEWRSAVPGYLKSSIRPQSIKHFTFELSKYKKLLHAKSFVYDFQLRYVASLLKPLEPAPKQSSNLPSSRGVLDNQTAAFAASLDPRTDALAHDSRLVCVVYSSDSDADDADSLSDSASSSDVDIANCPQLPGASRVHGSRRNVAQMLHVHIDLVAFFGDLSEQRYFSTRFSSRRLVRTKTPLKHREIYEYFLGHSEQYHFSTDGCRPLKGASPSNPPDDKALLAGMCSELATHSGCYRLYEGVLADMAQTQSGGFFEGTEMVSQPGSLTWPPAAAAWPMAMSSGIKVASSAPEPASIMAAQQSSGSAGAATPLPQGQHGYPPIPSCKSKGGHVYSSNMPFVPRYHRNPEPRATSSSGKQMASSYAPATQWRDNALPATARNAENALGMFGGSSKRHSTQFGPSGAHLPVFHHDRARLPGIPAMSMPPSSPPRANSIGSQHALKSPHASHGAQPASASGHPSCVAQSLGYALNEYSACKIYLASNESSVRVSLMALAPDCDSCRAETNLEALKSKERQLSHAPKSADNTNGDRPVGRRRHHHHHHHHRHNQSRHDVEDGAQVSAVPAEQATARHRRHRHRRKGRGNDASSAVDDIEALFGNPERKSMHGTKREYRSKLLHNALSAPVPAAAAAVATATDIAGPRKSTKGSRRHPLYNRSSSGNDCYTPLQRWMASLASSYISDLQADGLQPPTGGTADPSSVHDNTAQLSYYLIIDMDPQTTIGLSNLQGDGMRSRNGSLGPVSGSAGHAADSFMADAALPIGRQCEGCQTLSLRSGIPKVCGIHKVLSAVQVDMRDWENKGDVWANEPTMVMEVSEIDPDEYDKEDPDIVKWIQETARRVIRHAIVDYHRDFNWYLICQRLRMADLPRGLMPSEICDLVAFIERLNWVDVGATDKAVEQLLALNISAQRVIQALQLRMRRLYRESAQLMTSLHVANTHACSGVLQADCGEQQQRLGPNCTLQASAQHELRGSALSAANANTAIDGEMPVALSRCSTADPLMASAQAGARRAPDSSSKHDIPASCLDRVCSPVATIDGHGRVVHEQSSSTIDNVLRLLLPLTSRSSHKVLLDPSFQKTFSRLVQLNVIESPWLCQKHNRVVTVPACQWTFGSAAPAEYAATTANSAGDSVHVAGQRAQSMQDELGDGSDQAPVHSAAAQRMAESLQHGSPAAPADMSAANSASLLGSPHLPAATHLFARARVETMPGTLLVVDPDDSEYVARLFVLNPFAHHGMLELLFVRSDDGNDAVLSKIRAVARLRQRDGLHEFERKHVNFVLSTISAVVWDMATEAS</sequence>
<feature type="region of interest" description="Disordered" evidence="1">
    <location>
        <begin position="1852"/>
        <end position="1886"/>
    </location>
</feature>